<gene>
    <name evidence="1" type="ORF">JL111_08860</name>
</gene>
<evidence type="ECO:0000313" key="2">
    <source>
        <dbReference type="Proteomes" id="UP000644749"/>
    </source>
</evidence>
<dbReference type="Proteomes" id="UP000644749">
    <property type="component" value="Unassembled WGS sequence"/>
</dbReference>
<comment type="caution">
    <text evidence="1">The sequence shown here is derived from an EMBL/GenBank/DDBJ whole genome shotgun (WGS) entry which is preliminary data.</text>
</comment>
<organism evidence="1 2">
    <name type="scientific">Paracoccus aerius</name>
    <dbReference type="NCBI Taxonomy" id="1915382"/>
    <lineage>
        <taxon>Bacteria</taxon>
        <taxon>Pseudomonadati</taxon>
        <taxon>Pseudomonadota</taxon>
        <taxon>Alphaproteobacteria</taxon>
        <taxon>Rhodobacterales</taxon>
        <taxon>Paracoccaceae</taxon>
        <taxon>Paracoccus</taxon>
    </lineage>
</organism>
<protein>
    <submittedName>
        <fullName evidence="1">Uncharacterized protein</fullName>
    </submittedName>
</protein>
<accession>A0ABS1S4F4</accession>
<name>A0ABS1S4F4_9RHOB</name>
<reference evidence="1 2" key="1">
    <citation type="submission" date="2021-01" db="EMBL/GenBank/DDBJ databases">
        <title>011410 draft genome.</title>
        <authorList>
            <person name="Lang L."/>
        </authorList>
    </citation>
    <scope>NUCLEOTIDE SEQUENCE [LARGE SCALE GENOMIC DNA]</scope>
    <source>
        <strain evidence="1 2">KCTC 42845</strain>
    </source>
</reference>
<evidence type="ECO:0000313" key="1">
    <source>
        <dbReference type="EMBL" id="MBL3673598.1"/>
    </source>
</evidence>
<proteinExistence type="predicted"/>
<sequence>MLLLKMTDLSAILVLRATRAAFGYQGGRGGETVLKTVYLPGLTPLHLHPQIWILRAMFSVREVGEDARLQFEAAVYRLGQGKARSAFSRAMNHETAKARTRVNRVLRRQTGIKVGDISRATKFLRAYPNKLQAEINAQGDPFPLKHFRARQFKYGVRANPWNTSRRFPGSFIIRSIDGNVFHRTGKLNSKSGRMNAIEKMWGPSLPREIMQPDPLREFDMGGDAVLNRAMHELRRILDGA</sequence>
<dbReference type="RefSeq" id="WP_202380122.1">
    <property type="nucleotide sequence ID" value="NZ_JAESHT010000005.1"/>
</dbReference>
<keyword evidence="2" id="KW-1185">Reference proteome</keyword>
<dbReference type="EMBL" id="JAESHT010000005">
    <property type="protein sequence ID" value="MBL3673598.1"/>
    <property type="molecule type" value="Genomic_DNA"/>
</dbReference>